<accession>A0A365K9A6</accession>
<evidence type="ECO:0000259" key="2">
    <source>
        <dbReference type="PROSITE" id="PS50975"/>
    </source>
</evidence>
<keyword evidence="4" id="KW-1185">Reference proteome</keyword>
<organism evidence="3 4">
    <name type="scientific">Planococcus maitriensis</name>
    <dbReference type="NCBI Taxonomy" id="221799"/>
    <lineage>
        <taxon>Bacteria</taxon>
        <taxon>Bacillati</taxon>
        <taxon>Bacillota</taxon>
        <taxon>Bacilli</taxon>
        <taxon>Bacillales</taxon>
        <taxon>Caryophanaceae</taxon>
        <taxon>Planococcus</taxon>
    </lineage>
</organism>
<keyword evidence="1" id="KW-0067">ATP-binding</keyword>
<comment type="caution">
    <text evidence="3">The sequence shown here is derived from an EMBL/GenBank/DDBJ whole genome shotgun (WGS) entry which is preliminary data.</text>
</comment>
<protein>
    <recommendedName>
        <fullName evidence="2">ATP-grasp domain-containing protein</fullName>
    </recommendedName>
</protein>
<name>A0A365K9A6_9BACL</name>
<dbReference type="Pfam" id="PF15632">
    <property type="entry name" value="ATPgrasp_Ter"/>
    <property type="match status" value="1"/>
</dbReference>
<feature type="domain" description="ATP-grasp" evidence="2">
    <location>
        <begin position="127"/>
        <end position="312"/>
    </location>
</feature>
<evidence type="ECO:0000256" key="1">
    <source>
        <dbReference type="PROSITE-ProRule" id="PRU00409"/>
    </source>
</evidence>
<dbReference type="Proteomes" id="UP000251869">
    <property type="component" value="Unassembled WGS sequence"/>
</dbReference>
<dbReference type="Pfam" id="PF21360">
    <property type="entry name" value="PylC-like_N"/>
    <property type="match status" value="1"/>
</dbReference>
<dbReference type="SUPFAM" id="SSF56059">
    <property type="entry name" value="Glutathione synthetase ATP-binding domain-like"/>
    <property type="match status" value="1"/>
</dbReference>
<dbReference type="Gene3D" id="3.30.470.20">
    <property type="entry name" value="ATP-grasp fold, B domain"/>
    <property type="match status" value="1"/>
</dbReference>
<dbReference type="EMBL" id="QLZQ01000001">
    <property type="protein sequence ID" value="RAZ69369.1"/>
    <property type="molecule type" value="Genomic_DNA"/>
</dbReference>
<dbReference type="InterPro" id="IPR048764">
    <property type="entry name" value="PylC_N"/>
</dbReference>
<gene>
    <name evidence="3" type="ORF">DP119_01540</name>
</gene>
<dbReference type="Gene3D" id="3.40.50.20">
    <property type="match status" value="1"/>
</dbReference>
<dbReference type="OrthoDB" id="9803907at2"/>
<dbReference type="GO" id="GO:0005524">
    <property type="term" value="F:ATP binding"/>
    <property type="evidence" value="ECO:0007669"/>
    <property type="project" value="UniProtKB-UniRule"/>
</dbReference>
<keyword evidence="1" id="KW-0547">Nucleotide-binding</keyword>
<evidence type="ECO:0000313" key="3">
    <source>
        <dbReference type="EMBL" id="RAZ69369.1"/>
    </source>
</evidence>
<dbReference type="GO" id="GO:0046872">
    <property type="term" value="F:metal ion binding"/>
    <property type="evidence" value="ECO:0007669"/>
    <property type="project" value="InterPro"/>
</dbReference>
<reference evidence="3 4" key="1">
    <citation type="submission" date="2018-06" db="EMBL/GenBank/DDBJ databases">
        <title>The draft genome sequences of strains SCU63 and S1.</title>
        <authorList>
            <person name="Gan L."/>
        </authorList>
    </citation>
    <scope>NUCLEOTIDE SEQUENCE [LARGE SCALE GENOMIC DNA]</scope>
    <source>
        <strain evidence="3 4">S1</strain>
    </source>
</reference>
<dbReference type="InterPro" id="IPR011761">
    <property type="entry name" value="ATP-grasp"/>
</dbReference>
<dbReference type="PROSITE" id="PS50975">
    <property type="entry name" value="ATP_GRASP"/>
    <property type="match status" value="1"/>
</dbReference>
<dbReference type="AlphaFoldDB" id="A0A365K9A6"/>
<proteinExistence type="predicted"/>
<sequence>MKTINVLVTGIGGPTAQGVLRGFLEKDNVHVIGVDRRAVTSGNQFCDKTYTISRFSDLQAYKAEIKELVEKESIDVIFPALHEEIEVFQEFRHELDVAVALPESDHFDVLADKEKIYGFLQEQGLSRYIPTYVGFSNTEELKPIAEKEFPDEEYIVVKQINGYGALGFAMLTNRENYLRALKEGKSKIVNIDDYADIPSADRRIVMEYLGGTEYSVDVFMHQGEVVTAVPRERTGVSNGIVLDGKVVHNEELIEAAAEISKVLVTDGFINLQFFSTASGYRLTDVNARFCGSQVMSLGAGVNFPYLFIQYKLLGEREEVSPRWNTRMIRFRDHFYVYED</sequence>
<dbReference type="RefSeq" id="WP_112230227.1">
    <property type="nucleotide sequence ID" value="NZ_QLZQ01000001.1"/>
</dbReference>
<evidence type="ECO:0000313" key="4">
    <source>
        <dbReference type="Proteomes" id="UP000251869"/>
    </source>
</evidence>